<dbReference type="EMBL" id="OCSU01000001">
    <property type="protein sequence ID" value="SOE61782.1"/>
    <property type="molecule type" value="Genomic_DNA"/>
</dbReference>
<dbReference type="InterPro" id="IPR012337">
    <property type="entry name" value="RNaseH-like_sf"/>
</dbReference>
<evidence type="ECO:0000313" key="5">
    <source>
        <dbReference type="EMBL" id="SOE56174.1"/>
    </source>
</evidence>
<dbReference type="EMBL" id="OCSU01000001">
    <property type="protein sequence ID" value="SOE54359.1"/>
    <property type="molecule type" value="Genomic_DNA"/>
</dbReference>
<dbReference type="PANTHER" id="PTHR37319:SF1">
    <property type="entry name" value="TRANSPOSASE TN5 DIMERISATION DOMAIN-CONTAINING PROTEIN"/>
    <property type="match status" value="1"/>
</dbReference>
<dbReference type="EMBL" id="OCSU01000001">
    <property type="protein sequence ID" value="SOE56174.1"/>
    <property type="molecule type" value="Genomic_DNA"/>
</dbReference>
<gene>
    <name evidence="3" type="ORF">SAMN05446927_0470</name>
    <name evidence="4" type="ORF">SAMN05446927_0811</name>
    <name evidence="5" type="ORF">SAMN05446927_1192</name>
    <name evidence="6" type="ORF">SAMN05446927_2178</name>
    <name evidence="7" type="ORF">SAMN05446927_3096</name>
    <name evidence="8" type="ORF">SAMN05446927_3353</name>
    <name evidence="9" type="ORF">SAMN05446927_5393</name>
    <name evidence="10" type="ORF">SAMN05446927_5955</name>
    <name evidence="11" type="ORF">SAMN05446927_6592</name>
    <name evidence="12" type="ORF">SAMN05446927_7688</name>
</gene>
<proteinExistence type="predicted"/>
<evidence type="ECO:0000313" key="7">
    <source>
        <dbReference type="EMBL" id="SOE66578.1"/>
    </source>
</evidence>
<feature type="domain" description="Transposase Tn5 dimerisation" evidence="1">
    <location>
        <begin position="363"/>
        <end position="443"/>
    </location>
</feature>
<dbReference type="InterPro" id="IPR014737">
    <property type="entry name" value="Transposase_Tn5-like_C"/>
</dbReference>
<feature type="domain" description="Transposase Tn5-like N-terminal" evidence="2">
    <location>
        <begin position="8"/>
        <end position="65"/>
    </location>
</feature>
<reference evidence="3 13" key="1">
    <citation type="submission" date="2017-09" db="EMBL/GenBank/DDBJ databases">
        <authorList>
            <person name="Varghese N."/>
            <person name="Submissions S."/>
        </authorList>
    </citation>
    <scope>NUCLEOTIDE SEQUENCE [LARGE SCALE GENOMIC DNA]</scope>
    <source>
        <strain evidence="3 13">OK806</strain>
    </source>
</reference>
<evidence type="ECO:0000313" key="12">
    <source>
        <dbReference type="EMBL" id="SOE89044.1"/>
    </source>
</evidence>
<keyword evidence="13" id="KW-1185">Reference proteome</keyword>
<evidence type="ECO:0000313" key="11">
    <source>
        <dbReference type="EMBL" id="SOE88001.1"/>
    </source>
</evidence>
<dbReference type="EMBL" id="OCSU01000002">
    <property type="protein sequence ID" value="SOE82084.1"/>
    <property type="molecule type" value="Genomic_DNA"/>
</dbReference>
<evidence type="ECO:0000313" key="10">
    <source>
        <dbReference type="EMBL" id="SOE82614.1"/>
    </source>
</evidence>
<dbReference type="OrthoDB" id="8617434at2"/>
<evidence type="ECO:0000313" key="9">
    <source>
        <dbReference type="EMBL" id="SOE82084.1"/>
    </source>
</evidence>
<dbReference type="InterPro" id="IPR054836">
    <property type="entry name" value="Tn5_transposase"/>
</dbReference>
<dbReference type="InterPro" id="IPR038215">
    <property type="entry name" value="TN5-like_N_sf"/>
</dbReference>
<dbReference type="InterPro" id="IPR047768">
    <property type="entry name" value="Tn5p-like"/>
</dbReference>
<dbReference type="Pfam" id="PF14706">
    <property type="entry name" value="Tnp_DNA_bind"/>
    <property type="match status" value="1"/>
</dbReference>
<name>A0A7Z7I1H7_9BURK</name>
<evidence type="ECO:0000313" key="3">
    <source>
        <dbReference type="EMBL" id="SOE51341.1"/>
    </source>
</evidence>
<organism evidence="3 13">
    <name type="scientific">Caballeronia arationis</name>
    <dbReference type="NCBI Taxonomy" id="1777142"/>
    <lineage>
        <taxon>Bacteria</taxon>
        <taxon>Pseudomonadati</taxon>
        <taxon>Pseudomonadota</taxon>
        <taxon>Betaproteobacteria</taxon>
        <taxon>Burkholderiales</taxon>
        <taxon>Burkholderiaceae</taxon>
        <taxon>Caballeronia</taxon>
    </lineage>
</organism>
<dbReference type="EMBL" id="OCSU01000003">
    <property type="protein sequence ID" value="SOE88001.1"/>
    <property type="molecule type" value="Genomic_DNA"/>
</dbReference>
<dbReference type="InterPro" id="IPR003201">
    <property type="entry name" value="Transposase_Tn5"/>
</dbReference>
<dbReference type="PANTHER" id="PTHR37319">
    <property type="entry name" value="TRANSPOSASE"/>
    <property type="match status" value="1"/>
</dbReference>
<dbReference type="Gene3D" id="3.90.350.10">
    <property type="entry name" value="Transposase Inhibitor Protein From Tn5, Chain A, domain 1"/>
    <property type="match status" value="1"/>
</dbReference>
<dbReference type="Gene3D" id="1.10.246.40">
    <property type="entry name" value="Tn5 transposase, domain 1"/>
    <property type="match status" value="1"/>
</dbReference>
<dbReference type="SUPFAM" id="SSF53098">
    <property type="entry name" value="Ribonuclease H-like"/>
    <property type="match status" value="1"/>
</dbReference>
<dbReference type="NCBIfam" id="NF033590">
    <property type="entry name" value="transpos_IS4_3"/>
    <property type="match status" value="1"/>
</dbReference>
<dbReference type="Proteomes" id="UP000219522">
    <property type="component" value="Unassembled WGS sequence"/>
</dbReference>
<sequence length="460" mass="52247">MAGESDTDDWADTEFGEANLGDARLSRRLIALARRLAFSPQGSFPQSLKPAELKAAYRFFDNAQIDTDGILAPHIAQTLDRMMQVPVVLAVQDTTEFNLSHLPATEGLGYGSGRHERGFIMHSLLAVTPEGLPLGVLGMKTWVRPEEKFGKKPHPKTRPIEEKESIKWIEGIEHLAALKARCTETRLVGVGDRESDLYELFTHDRPDGVDWLVRASRNRRVMHPEEYLWDTVLATAPVGNTELLVPARGNVPQRTARLTLRCTAVRLRPPMRRKSQSRLQQTDVFAIHALEEAPPEGIEALEWMLLSSVPTTTFDEVLERLAWYARRWTIETWHRVLKSGCQIEARQFGNLDRFVRATALFAVIAWRILYATLLARTDADLSCEVLLQPVEWQALYSHTYGTTKPPKQIPSLGEAVLWIAMLGGYLNRKHDHPPGPTVMWRGFLILHEITKMYRLLRQNE</sequence>
<dbReference type="EMBL" id="OCSU01000001">
    <property type="protein sequence ID" value="SOE51341.1"/>
    <property type="molecule type" value="Genomic_DNA"/>
</dbReference>
<dbReference type="EMBL" id="OCSU01000001">
    <property type="protein sequence ID" value="SOE66578.1"/>
    <property type="molecule type" value="Genomic_DNA"/>
</dbReference>
<accession>A0A7Z7I1H7</accession>
<dbReference type="Gene3D" id="1.10.740.10">
    <property type="entry name" value="Transferase Inhibitor Protein From Tn5, Chain"/>
    <property type="match status" value="1"/>
</dbReference>
<protein>
    <submittedName>
        <fullName evidence="3">Transposase Tn5 dimerisation domain-containing protein</fullName>
    </submittedName>
</protein>
<dbReference type="EMBL" id="OCSU01000003">
    <property type="protein sequence ID" value="SOE89044.1"/>
    <property type="molecule type" value="Genomic_DNA"/>
</dbReference>
<evidence type="ECO:0000259" key="1">
    <source>
        <dbReference type="Pfam" id="PF02281"/>
    </source>
</evidence>
<evidence type="ECO:0000313" key="13">
    <source>
        <dbReference type="Proteomes" id="UP000219522"/>
    </source>
</evidence>
<dbReference type="EMBL" id="OCSU01000002">
    <property type="protein sequence ID" value="SOE80152.1"/>
    <property type="molecule type" value="Genomic_DNA"/>
</dbReference>
<dbReference type="RefSeq" id="WP_062644625.1">
    <property type="nucleotide sequence ID" value="NZ_FCOG02000419.1"/>
</dbReference>
<dbReference type="EMBL" id="OCSU01000002">
    <property type="protein sequence ID" value="SOE82614.1"/>
    <property type="molecule type" value="Genomic_DNA"/>
</dbReference>
<dbReference type="InterPro" id="IPR014735">
    <property type="entry name" value="Transposase_Tn5-like_N"/>
</dbReference>
<evidence type="ECO:0000259" key="2">
    <source>
        <dbReference type="Pfam" id="PF14706"/>
    </source>
</evidence>
<comment type="caution">
    <text evidence="3">The sequence shown here is derived from an EMBL/GenBank/DDBJ whole genome shotgun (WGS) entry which is preliminary data.</text>
</comment>
<evidence type="ECO:0000313" key="8">
    <source>
        <dbReference type="EMBL" id="SOE80152.1"/>
    </source>
</evidence>
<evidence type="ECO:0000313" key="6">
    <source>
        <dbReference type="EMBL" id="SOE61782.1"/>
    </source>
</evidence>
<evidence type="ECO:0000313" key="4">
    <source>
        <dbReference type="EMBL" id="SOE54359.1"/>
    </source>
</evidence>
<dbReference type="Pfam" id="PF02281">
    <property type="entry name" value="Dimer_Tnp_Tn5"/>
    <property type="match status" value="1"/>
</dbReference>
<dbReference type="AlphaFoldDB" id="A0A7Z7I1H7"/>